<feature type="region of interest" description="Disordered" evidence="2">
    <location>
        <begin position="1"/>
        <end position="20"/>
    </location>
</feature>
<comment type="caution">
    <text evidence="3">The sequence shown here is derived from an EMBL/GenBank/DDBJ whole genome shotgun (WGS) entry which is preliminary data.</text>
</comment>
<dbReference type="SUPFAM" id="SSF46565">
    <property type="entry name" value="Chaperone J-domain"/>
    <property type="match status" value="1"/>
</dbReference>
<evidence type="ECO:0000256" key="2">
    <source>
        <dbReference type="SAM" id="MobiDB-lite"/>
    </source>
</evidence>
<dbReference type="Proteomes" id="UP000292345">
    <property type="component" value="Unassembled WGS sequence"/>
</dbReference>
<accession>A0A4V2E2Y2</accession>
<feature type="region of interest" description="Disordered" evidence="2">
    <location>
        <begin position="179"/>
        <end position="199"/>
    </location>
</feature>
<dbReference type="InterPro" id="IPR036869">
    <property type="entry name" value="J_dom_sf"/>
</dbReference>
<dbReference type="Gene3D" id="1.10.287.110">
    <property type="entry name" value="DnaJ domain"/>
    <property type="match status" value="1"/>
</dbReference>
<feature type="compositionally biased region" description="Acidic residues" evidence="2">
    <location>
        <begin position="185"/>
        <end position="199"/>
    </location>
</feature>
<evidence type="ECO:0000256" key="1">
    <source>
        <dbReference type="ARBA" id="ARBA00023186"/>
    </source>
</evidence>
<sequence length="405" mass="47642">MNNLKALSQSSGTQGSIKPTDPLHILWQRIEKHKKRNQNYKNKVAENYQQFCELVLPHEQRQTHWLCQQVMHLASFVTRKSFTEPERDALMEWISEDMDYLEQNPFTDQTRITQLSQYIFEQLKTRQGHLAESVSESQINALRAELQHEFGELLTLSDEQLKACIADPTVLFEHLEAMQAASSEQESEANEDLDEEAFDDDPFANGFYNQFEPDDDEQYRDFAKVEQNRLDRLFKGSQLNKMYKRLASKLHPDKEPDPARKAQKHNLMHELSEARKAKDGFTILQLYLAHFDDDPEFDQTTRDNLIPLLEQKVRELNSEYRFLQDNHDIETLVWRQFKDTSKKRIRENMDCHAAELKAECIAIESFINSCKTVKAMKTELKERMNRPMFNPFLALGDELPDFLFK</sequence>
<evidence type="ECO:0000313" key="3">
    <source>
        <dbReference type="EMBL" id="RZM80171.1"/>
    </source>
</evidence>
<reference evidence="3 4" key="1">
    <citation type="submission" date="2018-01" db="EMBL/GenBank/DDBJ databases">
        <title>Co-occurrence of chitin degradation, pigmentation and bioactivity in marine Pseudoalteromonas.</title>
        <authorList>
            <person name="Paulsen S."/>
            <person name="Gram L."/>
            <person name="Machado H."/>
        </authorList>
    </citation>
    <scope>NUCLEOTIDE SEQUENCE [LARGE SCALE GENOMIC DNA]</scope>
    <source>
        <strain evidence="3 4">S1946</strain>
    </source>
</reference>
<protein>
    <recommendedName>
        <fullName evidence="5">J domain-containing protein</fullName>
    </recommendedName>
</protein>
<dbReference type="RefSeq" id="WP_130245277.1">
    <property type="nucleotide sequence ID" value="NZ_PPUZ01000034.1"/>
</dbReference>
<proteinExistence type="predicted"/>
<dbReference type="EMBL" id="PPUZ01000034">
    <property type="protein sequence ID" value="RZM80171.1"/>
    <property type="molecule type" value="Genomic_DNA"/>
</dbReference>
<dbReference type="AlphaFoldDB" id="A0A4V2E2Y2"/>
<name>A0A4V2E2Y2_9GAMM</name>
<gene>
    <name evidence="3" type="ORF">C3B51_12825</name>
</gene>
<evidence type="ECO:0000313" key="4">
    <source>
        <dbReference type="Proteomes" id="UP000292345"/>
    </source>
</evidence>
<keyword evidence="1" id="KW-0143">Chaperone</keyword>
<evidence type="ECO:0008006" key="5">
    <source>
        <dbReference type="Google" id="ProtNLM"/>
    </source>
</evidence>
<feature type="compositionally biased region" description="Polar residues" evidence="2">
    <location>
        <begin position="1"/>
        <end position="17"/>
    </location>
</feature>
<organism evidence="3 4">
    <name type="scientific">Pseudoalteromonas rubra</name>
    <dbReference type="NCBI Taxonomy" id="43658"/>
    <lineage>
        <taxon>Bacteria</taxon>
        <taxon>Pseudomonadati</taxon>
        <taxon>Pseudomonadota</taxon>
        <taxon>Gammaproteobacteria</taxon>
        <taxon>Alteromonadales</taxon>
        <taxon>Pseudoalteromonadaceae</taxon>
        <taxon>Pseudoalteromonas</taxon>
    </lineage>
</organism>